<evidence type="ECO:0000256" key="9">
    <source>
        <dbReference type="SAM" id="Phobius"/>
    </source>
</evidence>
<dbReference type="Pfam" id="PF10601">
    <property type="entry name" value="zf-LITAF-like"/>
    <property type="match status" value="1"/>
</dbReference>
<dbReference type="SMART" id="SM00714">
    <property type="entry name" value="LITAF"/>
    <property type="match status" value="1"/>
</dbReference>
<evidence type="ECO:0000256" key="5">
    <source>
        <dbReference type="ARBA" id="ARBA00022723"/>
    </source>
</evidence>
<evidence type="ECO:0000256" key="1">
    <source>
        <dbReference type="ARBA" id="ARBA00004414"/>
    </source>
</evidence>
<evidence type="ECO:0000256" key="8">
    <source>
        <dbReference type="SAM" id="MobiDB-lite"/>
    </source>
</evidence>
<dbReference type="InterPro" id="IPR037519">
    <property type="entry name" value="LITAF_fam"/>
</dbReference>
<feature type="domain" description="LITAF" evidence="10">
    <location>
        <begin position="73"/>
        <end position="155"/>
    </location>
</feature>
<dbReference type="EMBL" id="HACG01002331">
    <property type="protein sequence ID" value="CEK49196.1"/>
    <property type="molecule type" value="Transcribed_RNA"/>
</dbReference>
<gene>
    <name evidence="11" type="primary">ORF6790</name>
</gene>
<evidence type="ECO:0000256" key="6">
    <source>
        <dbReference type="ARBA" id="ARBA00022833"/>
    </source>
</evidence>
<dbReference type="GO" id="GO:0031902">
    <property type="term" value="C:late endosome membrane"/>
    <property type="evidence" value="ECO:0007669"/>
    <property type="project" value="UniProtKB-SubCell"/>
</dbReference>
<dbReference type="PANTHER" id="PTHR23292:SF6">
    <property type="entry name" value="FI16602P1-RELATED"/>
    <property type="match status" value="1"/>
</dbReference>
<feature type="region of interest" description="Disordered" evidence="8">
    <location>
        <begin position="1"/>
        <end position="45"/>
    </location>
</feature>
<evidence type="ECO:0000313" key="11">
    <source>
        <dbReference type="EMBL" id="CEK49196.1"/>
    </source>
</evidence>
<evidence type="ECO:0000256" key="4">
    <source>
        <dbReference type="ARBA" id="ARBA00005975"/>
    </source>
</evidence>
<dbReference type="AlphaFoldDB" id="A0A0B6Y075"/>
<dbReference type="GO" id="GO:0008270">
    <property type="term" value="F:zinc ion binding"/>
    <property type="evidence" value="ECO:0007669"/>
    <property type="project" value="TreeGrafter"/>
</dbReference>
<evidence type="ECO:0000256" key="7">
    <source>
        <dbReference type="ARBA" id="ARBA00023136"/>
    </source>
</evidence>
<reference evidence="11" key="1">
    <citation type="submission" date="2014-12" db="EMBL/GenBank/DDBJ databases">
        <title>Insight into the proteome of Arion vulgaris.</title>
        <authorList>
            <person name="Aradska J."/>
            <person name="Bulat T."/>
            <person name="Smidak R."/>
            <person name="Sarate P."/>
            <person name="Gangsoo J."/>
            <person name="Sialana F."/>
            <person name="Bilban M."/>
            <person name="Lubec G."/>
        </authorList>
    </citation>
    <scope>NUCLEOTIDE SEQUENCE</scope>
    <source>
        <tissue evidence="11">Skin</tissue>
    </source>
</reference>
<dbReference type="GO" id="GO:0005765">
    <property type="term" value="C:lysosomal membrane"/>
    <property type="evidence" value="ECO:0007669"/>
    <property type="project" value="UniProtKB-SubCell"/>
</dbReference>
<sequence>MSDRTPIIKPSAPPPTYVQTATTATTSLNNQAPDDFDSTDAPPPPYTPSSTYSYDHVIPNSGQTYQRFDVDSGSQVDVITLCQLGPNPCQIQCPSCGQFVVTITYHRAGTLTFISATLCFLFCIICTFLPFCVDELQDVDHRCPNCKYYFGTFTRI</sequence>
<keyword evidence="7 9" id="KW-0472">Membrane</keyword>
<dbReference type="PROSITE" id="PS51837">
    <property type="entry name" value="LITAF"/>
    <property type="match status" value="1"/>
</dbReference>
<keyword evidence="9" id="KW-1133">Transmembrane helix</keyword>
<evidence type="ECO:0000256" key="3">
    <source>
        <dbReference type="ARBA" id="ARBA00004630"/>
    </source>
</evidence>
<evidence type="ECO:0000259" key="10">
    <source>
        <dbReference type="PROSITE" id="PS51837"/>
    </source>
</evidence>
<evidence type="ECO:0000256" key="2">
    <source>
        <dbReference type="ARBA" id="ARBA00004481"/>
    </source>
</evidence>
<dbReference type="InterPro" id="IPR006629">
    <property type="entry name" value="LITAF"/>
</dbReference>
<comment type="similarity">
    <text evidence="4">Belongs to the CDIP1/LITAF family.</text>
</comment>
<accession>A0A0B6Y075</accession>
<proteinExistence type="inferred from homology"/>
<organism evidence="11">
    <name type="scientific">Arion vulgaris</name>
    <dbReference type="NCBI Taxonomy" id="1028688"/>
    <lineage>
        <taxon>Eukaryota</taxon>
        <taxon>Metazoa</taxon>
        <taxon>Spiralia</taxon>
        <taxon>Lophotrochozoa</taxon>
        <taxon>Mollusca</taxon>
        <taxon>Gastropoda</taxon>
        <taxon>Heterobranchia</taxon>
        <taxon>Euthyneura</taxon>
        <taxon>Panpulmonata</taxon>
        <taxon>Eupulmonata</taxon>
        <taxon>Stylommatophora</taxon>
        <taxon>Helicina</taxon>
        <taxon>Arionoidea</taxon>
        <taxon>Arionidae</taxon>
        <taxon>Arion</taxon>
    </lineage>
</organism>
<protein>
    <recommendedName>
        <fullName evidence="10">LITAF domain-containing protein</fullName>
    </recommendedName>
</protein>
<keyword evidence="5" id="KW-0479">Metal-binding</keyword>
<feature type="transmembrane region" description="Helical" evidence="9">
    <location>
        <begin position="111"/>
        <end position="131"/>
    </location>
</feature>
<keyword evidence="9" id="KW-0812">Transmembrane</keyword>
<feature type="compositionally biased region" description="Low complexity" evidence="8">
    <location>
        <begin position="17"/>
        <end position="26"/>
    </location>
</feature>
<name>A0A0B6Y075_9EUPU</name>
<dbReference type="PANTHER" id="PTHR23292">
    <property type="entry name" value="LIPOPOLYSACCHARIDE-INDUCED TUMOR NECROSIS FACTOR-ALPHA FACTOR"/>
    <property type="match status" value="1"/>
</dbReference>
<keyword evidence="6" id="KW-0862">Zinc</keyword>
<comment type="subcellular location">
    <subcellularLocation>
        <location evidence="2">Endosome membrane</location>
        <topology evidence="2">Peripheral membrane protein</topology>
    </subcellularLocation>
    <subcellularLocation>
        <location evidence="1">Late endosome membrane</location>
    </subcellularLocation>
    <subcellularLocation>
        <location evidence="3">Lysosome membrane</location>
        <topology evidence="3">Peripheral membrane protein</topology>
        <orientation evidence="3">Cytoplasmic side</orientation>
    </subcellularLocation>
</comment>